<dbReference type="EMBL" id="KI925463">
    <property type="protein sequence ID" value="ETW77569.1"/>
    <property type="molecule type" value="Genomic_DNA"/>
</dbReference>
<dbReference type="SUPFAM" id="SSF52047">
    <property type="entry name" value="RNI-like"/>
    <property type="match status" value="1"/>
</dbReference>
<dbReference type="InterPro" id="IPR001810">
    <property type="entry name" value="F-box_dom"/>
</dbReference>
<proteinExistence type="predicted"/>
<dbReference type="Pfam" id="PF12937">
    <property type="entry name" value="F-box-like"/>
    <property type="match status" value="1"/>
</dbReference>
<dbReference type="Gene3D" id="1.20.1280.50">
    <property type="match status" value="1"/>
</dbReference>
<dbReference type="KEGG" id="hir:HETIRDRAFT_454831"/>
<dbReference type="InterPro" id="IPR036047">
    <property type="entry name" value="F-box-like_dom_sf"/>
</dbReference>
<dbReference type="InParanoid" id="W4JVR4"/>
<organism evidence="2 3">
    <name type="scientific">Heterobasidion irregulare (strain TC 32-1)</name>
    <dbReference type="NCBI Taxonomy" id="747525"/>
    <lineage>
        <taxon>Eukaryota</taxon>
        <taxon>Fungi</taxon>
        <taxon>Dikarya</taxon>
        <taxon>Basidiomycota</taxon>
        <taxon>Agaricomycotina</taxon>
        <taxon>Agaricomycetes</taxon>
        <taxon>Russulales</taxon>
        <taxon>Bondarzewiaceae</taxon>
        <taxon>Heterobasidion</taxon>
        <taxon>Heterobasidion annosum species complex</taxon>
    </lineage>
</organism>
<evidence type="ECO:0000313" key="3">
    <source>
        <dbReference type="Proteomes" id="UP000030671"/>
    </source>
</evidence>
<keyword evidence="3" id="KW-1185">Reference proteome</keyword>
<dbReference type="RefSeq" id="XP_009551053.1">
    <property type="nucleotide sequence ID" value="XM_009552758.1"/>
</dbReference>
<dbReference type="SUPFAM" id="SSF81383">
    <property type="entry name" value="F-box domain"/>
    <property type="match status" value="1"/>
</dbReference>
<dbReference type="OrthoDB" id="3063971at2759"/>
<gene>
    <name evidence="2" type="ORF">HETIRDRAFT_454831</name>
</gene>
<dbReference type="AlphaFoldDB" id="W4JVR4"/>
<protein>
    <recommendedName>
        <fullName evidence="1">F-box domain-containing protein</fullName>
    </recommendedName>
</protein>
<evidence type="ECO:0000313" key="2">
    <source>
        <dbReference type="EMBL" id="ETW77569.1"/>
    </source>
</evidence>
<reference evidence="2 3" key="1">
    <citation type="journal article" date="2012" name="New Phytol.">
        <title>Insight into trade-off between wood decay and parasitism from the genome of a fungal forest pathogen.</title>
        <authorList>
            <person name="Olson A."/>
            <person name="Aerts A."/>
            <person name="Asiegbu F."/>
            <person name="Belbahri L."/>
            <person name="Bouzid O."/>
            <person name="Broberg A."/>
            <person name="Canback B."/>
            <person name="Coutinho P.M."/>
            <person name="Cullen D."/>
            <person name="Dalman K."/>
            <person name="Deflorio G."/>
            <person name="van Diepen L.T."/>
            <person name="Dunand C."/>
            <person name="Duplessis S."/>
            <person name="Durling M."/>
            <person name="Gonthier P."/>
            <person name="Grimwood J."/>
            <person name="Fossdal C.G."/>
            <person name="Hansson D."/>
            <person name="Henrissat B."/>
            <person name="Hietala A."/>
            <person name="Himmelstrand K."/>
            <person name="Hoffmeister D."/>
            <person name="Hogberg N."/>
            <person name="James T.Y."/>
            <person name="Karlsson M."/>
            <person name="Kohler A."/>
            <person name="Kues U."/>
            <person name="Lee Y.H."/>
            <person name="Lin Y.C."/>
            <person name="Lind M."/>
            <person name="Lindquist E."/>
            <person name="Lombard V."/>
            <person name="Lucas S."/>
            <person name="Lunden K."/>
            <person name="Morin E."/>
            <person name="Murat C."/>
            <person name="Park J."/>
            <person name="Raffaello T."/>
            <person name="Rouze P."/>
            <person name="Salamov A."/>
            <person name="Schmutz J."/>
            <person name="Solheim H."/>
            <person name="Stahlberg J."/>
            <person name="Velez H."/>
            <person name="de Vries R.P."/>
            <person name="Wiebenga A."/>
            <person name="Woodward S."/>
            <person name="Yakovlev I."/>
            <person name="Garbelotto M."/>
            <person name="Martin F."/>
            <person name="Grigoriev I.V."/>
            <person name="Stenlid J."/>
        </authorList>
    </citation>
    <scope>NUCLEOTIDE SEQUENCE [LARGE SCALE GENOMIC DNA]</scope>
    <source>
        <strain evidence="2 3">TC 32-1</strain>
    </source>
</reference>
<name>W4JVR4_HETIT</name>
<dbReference type="Proteomes" id="UP000030671">
    <property type="component" value="Unassembled WGS sequence"/>
</dbReference>
<feature type="domain" description="F-box" evidence="1">
    <location>
        <begin position="7"/>
        <end position="56"/>
    </location>
</feature>
<evidence type="ECO:0000259" key="1">
    <source>
        <dbReference type="Pfam" id="PF12937"/>
    </source>
</evidence>
<dbReference type="HOGENOM" id="CLU_819053_0_0_1"/>
<accession>W4JVR4</accession>
<dbReference type="GeneID" id="20676556"/>
<sequence length="339" mass="38111">MDTRRFPTEILVLIFSYTISNRYVGLYPHESPVLLTRVCRHWRNVALSTPLLWSALEIRDLPPLELCDSFSYSLATWLSLSDPVPLSFRFRAYRKHEAVLPHYLNCLFEHASRWKEVFLDVPNYDFFSTAPAPQFCALESLTVRGFQADDPVNHTLRYRLGGHPGPKPGIPSGMFIVSWMAGCSQSLRTLILDTSTVNISDADLAYALSGLRNLRSLTLAGYKYSEVLLNALTLTFSPSGQLETGQNAMLEDMALYIYFSAEVPSLFVALANMVKSRWHIPQNAMDRAATARLKTFGLDGRTWGGMAAVAPRETSVMNKCRAEGLHLKDNGVWQLLLQV</sequence>